<sequence>MAFLSRIKTGRRVFAVAAALAVAAVAVPTAAPGAIAVPVGDVVVAGEPGGGGGTGDAWRIPASVTDNGGVSAIDSAGGTTFSVGFDSGTDAEPRFVPLATRWDGRQWASDHVQLPPGSTEARLDGIAAVGPRDAWAVGTWFVATPSGGVPRQFIAHWDGTSWQPVDADGFGPAGGLTAVSASGPDDVWAVGYGYNAAGGLKTTVRHFDGTAWSEVETGAALGDRPWDGYWVSDVAAAAPDDVWLVGVGNLTVHYDGRSWTRADAAPDRNVWLEAVRTDRVYGTWAVGFFTELGIPHTPAAFRWNGREWQAVAVPADPHVHLEDVAFTVTGPVAVGYTMNTETGYAVTLPVWPAQKAQYVETPRGATALFTAEAGPAGIGLWVGGATKSPSSEWNYASFTAWSLMPRRY</sequence>
<dbReference type="PROSITE" id="PS51318">
    <property type="entry name" value="TAT"/>
    <property type="match status" value="1"/>
</dbReference>
<reference evidence="2" key="1">
    <citation type="submission" date="2022-01" db="EMBL/GenBank/DDBJ databases">
        <title>Genome-Based Taxonomic Classification of the Phylum Actinobacteria.</title>
        <authorList>
            <person name="Gao Y."/>
        </authorList>
    </citation>
    <scope>NUCLEOTIDE SEQUENCE</scope>
    <source>
        <strain evidence="2">KLBMP 8922</strain>
    </source>
</reference>
<evidence type="ECO:0000313" key="2">
    <source>
        <dbReference type="EMBL" id="MCF2530936.1"/>
    </source>
</evidence>
<dbReference type="EMBL" id="JAKFHA010000019">
    <property type="protein sequence ID" value="MCF2530936.1"/>
    <property type="molecule type" value="Genomic_DNA"/>
</dbReference>
<dbReference type="Proteomes" id="UP001165378">
    <property type="component" value="Unassembled WGS sequence"/>
</dbReference>
<protein>
    <submittedName>
        <fullName evidence="2">Uncharacterized protein</fullName>
    </submittedName>
</protein>
<dbReference type="InterPro" id="IPR006311">
    <property type="entry name" value="TAT_signal"/>
</dbReference>
<gene>
    <name evidence="2" type="ORF">LZ495_27495</name>
</gene>
<dbReference type="RefSeq" id="WP_235055604.1">
    <property type="nucleotide sequence ID" value="NZ_JAKFHA010000019.1"/>
</dbReference>
<dbReference type="AlphaFoldDB" id="A0AA41Q419"/>
<name>A0AA41Q419_9ACTN</name>
<comment type="caution">
    <text evidence="2">The sequence shown here is derived from an EMBL/GenBank/DDBJ whole genome shotgun (WGS) entry which is preliminary data.</text>
</comment>
<feature type="chain" id="PRO_5041409091" evidence="1">
    <location>
        <begin position="31"/>
        <end position="408"/>
    </location>
</feature>
<feature type="signal peptide" evidence="1">
    <location>
        <begin position="1"/>
        <end position="30"/>
    </location>
</feature>
<evidence type="ECO:0000313" key="3">
    <source>
        <dbReference type="Proteomes" id="UP001165378"/>
    </source>
</evidence>
<evidence type="ECO:0000256" key="1">
    <source>
        <dbReference type="SAM" id="SignalP"/>
    </source>
</evidence>
<keyword evidence="3" id="KW-1185">Reference proteome</keyword>
<keyword evidence="1" id="KW-0732">Signal</keyword>
<accession>A0AA41Q419</accession>
<organism evidence="2 3">
    <name type="scientific">Yinghuangia soli</name>
    <dbReference type="NCBI Taxonomy" id="2908204"/>
    <lineage>
        <taxon>Bacteria</taxon>
        <taxon>Bacillati</taxon>
        <taxon>Actinomycetota</taxon>
        <taxon>Actinomycetes</taxon>
        <taxon>Kitasatosporales</taxon>
        <taxon>Streptomycetaceae</taxon>
        <taxon>Yinghuangia</taxon>
    </lineage>
</organism>
<proteinExistence type="predicted"/>